<reference evidence="9" key="1">
    <citation type="submission" date="2012-12" db="EMBL/GenBank/DDBJ databases">
        <authorList>
            <person name="Hellsten U."/>
            <person name="Grimwood J."/>
            <person name="Chapman J.A."/>
            <person name="Shapiro H."/>
            <person name="Aerts A."/>
            <person name="Otillar R.P."/>
            <person name="Terry A.Y."/>
            <person name="Boore J.L."/>
            <person name="Simakov O."/>
            <person name="Marletaz F."/>
            <person name="Cho S.-J."/>
            <person name="Edsinger-Gonzales E."/>
            <person name="Havlak P."/>
            <person name="Kuo D.-H."/>
            <person name="Larsson T."/>
            <person name="Lv J."/>
            <person name="Arendt D."/>
            <person name="Savage R."/>
            <person name="Osoegawa K."/>
            <person name="de Jong P."/>
            <person name="Lindberg D.R."/>
            <person name="Seaver E.C."/>
            <person name="Weisblat D.A."/>
            <person name="Putnam N.H."/>
            <person name="Grigoriev I.V."/>
            <person name="Rokhsar D.S."/>
        </authorList>
    </citation>
    <scope>NUCLEOTIDE SEQUENCE</scope>
    <source>
        <strain evidence="9">I ESC-2004</strain>
    </source>
</reference>
<dbReference type="SUPFAM" id="SSF161070">
    <property type="entry name" value="SNF-like"/>
    <property type="match status" value="1"/>
</dbReference>
<organism evidence="7">
    <name type="scientific">Capitella teleta</name>
    <name type="common">Polychaete worm</name>
    <dbReference type="NCBI Taxonomy" id="283909"/>
    <lineage>
        <taxon>Eukaryota</taxon>
        <taxon>Metazoa</taxon>
        <taxon>Spiralia</taxon>
        <taxon>Lophotrochozoa</taxon>
        <taxon>Annelida</taxon>
        <taxon>Polychaeta</taxon>
        <taxon>Sedentaria</taxon>
        <taxon>Scolecida</taxon>
        <taxon>Capitellidae</taxon>
        <taxon>Capitella</taxon>
    </lineage>
</organism>
<dbReference type="EnsemblMetazoa" id="CapteT224334">
    <property type="protein sequence ID" value="CapteP224334"/>
    <property type="gene ID" value="CapteG224334"/>
</dbReference>
<keyword evidence="5 6" id="KW-0472">Membrane</keyword>
<dbReference type="GO" id="GO:0005886">
    <property type="term" value="C:plasma membrane"/>
    <property type="evidence" value="ECO:0007669"/>
    <property type="project" value="TreeGrafter"/>
</dbReference>
<sequence length="519" mass="57935">MPGLDFFNKTPKWNILQLFFVSLSFCSFTMNHVFSKYAHYSRLSATAYLIYYAILVICLPLIYVQLNLGGKLQMGIVGIFGVSIPILKGTGIAVLITAFIRSLTDTYHMGILAFYAFQSLKSPFPWDQAVSTNLYDAEKTYLWNDVRVASEGIDDVGIFYWWLPTCNAAVWGIIFLGICGGLKWVGIVLTVLGSVAITLSATLLAYGREEFEHSSAPEKNFYKVNWEESLAPNSLVAFTDRWIPVINMTVIIAAVFLGSFPTIGKCISQTSIMARTSWMPVVLVLGAMPHLFINMLAPYLDAAALALGVTNNELITNAGSTTDSLFLLLPRIMSALKVTRGVAFIWFLTLFVYALMYQILHGAVIVDNFVDWLNKTSFNCFSRKSYLHLTLSMLYCAVAIVLSLPMVTQATFIYFAQFDEEVQNISLLGRDQSPIVYPTWAYALGWLICLGPIVLGLLLGLMHSCCSSEKRMCARAAYDDAISSNGEDIIDRKAHKGHFHEYRSSGHNNYLEPSGIRRY</sequence>
<dbReference type="OrthoDB" id="6151322at2759"/>
<protein>
    <submittedName>
        <fullName evidence="7 8">Uncharacterized protein</fullName>
    </submittedName>
</protein>
<keyword evidence="9" id="KW-1185">Reference proteome</keyword>
<feature type="transmembrane region" description="Helical" evidence="6">
    <location>
        <begin position="281"/>
        <end position="300"/>
    </location>
</feature>
<evidence type="ECO:0000313" key="7">
    <source>
        <dbReference type="EMBL" id="ELU13137.1"/>
    </source>
</evidence>
<feature type="transmembrane region" description="Helical" evidence="6">
    <location>
        <begin position="46"/>
        <end position="66"/>
    </location>
</feature>
<comment type="subcellular location">
    <subcellularLocation>
        <location evidence="1">Membrane</location>
        <topology evidence="1">Multi-pass membrane protein</topology>
    </subcellularLocation>
</comment>
<feature type="transmembrane region" description="Helical" evidence="6">
    <location>
        <begin position="435"/>
        <end position="462"/>
    </location>
</feature>
<dbReference type="GO" id="GO:0089718">
    <property type="term" value="P:amino acid import across plasma membrane"/>
    <property type="evidence" value="ECO:0007669"/>
    <property type="project" value="TreeGrafter"/>
</dbReference>
<evidence type="ECO:0000313" key="9">
    <source>
        <dbReference type="Proteomes" id="UP000014760"/>
    </source>
</evidence>
<dbReference type="GO" id="GO:0015179">
    <property type="term" value="F:L-amino acid transmembrane transporter activity"/>
    <property type="evidence" value="ECO:0007669"/>
    <property type="project" value="TreeGrafter"/>
</dbReference>
<dbReference type="Pfam" id="PF00209">
    <property type="entry name" value="SNF"/>
    <property type="match status" value="1"/>
</dbReference>
<feature type="transmembrane region" description="Helical" evidence="6">
    <location>
        <begin position="72"/>
        <end position="100"/>
    </location>
</feature>
<dbReference type="InterPro" id="IPR000175">
    <property type="entry name" value="Na/ntran_symport"/>
</dbReference>
<keyword evidence="2" id="KW-0813">Transport</keyword>
<evidence type="ECO:0000256" key="6">
    <source>
        <dbReference type="SAM" id="Phobius"/>
    </source>
</evidence>
<dbReference type="EMBL" id="KB295454">
    <property type="protein sequence ID" value="ELU13137.1"/>
    <property type="molecule type" value="Genomic_DNA"/>
</dbReference>
<feature type="transmembrane region" description="Helical" evidence="6">
    <location>
        <begin position="386"/>
        <end position="415"/>
    </location>
</feature>
<gene>
    <name evidence="7" type="ORF">CAPTEDRAFT_224334</name>
</gene>
<feature type="transmembrane region" description="Helical" evidence="6">
    <location>
        <begin position="159"/>
        <end position="178"/>
    </location>
</feature>
<reference evidence="8" key="3">
    <citation type="submission" date="2015-06" db="UniProtKB">
        <authorList>
            <consortium name="EnsemblMetazoa"/>
        </authorList>
    </citation>
    <scope>IDENTIFICATION</scope>
</reference>
<dbReference type="GO" id="GO:0005283">
    <property type="term" value="F:amino acid:sodium symporter activity"/>
    <property type="evidence" value="ECO:0007669"/>
    <property type="project" value="TreeGrafter"/>
</dbReference>
<dbReference type="PROSITE" id="PS50267">
    <property type="entry name" value="NA_NEUROTRAN_SYMP_3"/>
    <property type="match status" value="1"/>
</dbReference>
<dbReference type="PANTHER" id="PTHR11616:SF295">
    <property type="entry name" value="SODIUM: NEUROTRANSMITTER SYMPORTER FAMILY"/>
    <property type="match status" value="1"/>
</dbReference>
<evidence type="ECO:0000256" key="5">
    <source>
        <dbReference type="ARBA" id="ARBA00023136"/>
    </source>
</evidence>
<keyword evidence="3 6" id="KW-0812">Transmembrane</keyword>
<dbReference type="PANTHER" id="PTHR11616">
    <property type="entry name" value="SODIUM/CHLORIDE DEPENDENT TRANSPORTER"/>
    <property type="match status" value="1"/>
</dbReference>
<keyword evidence="4 6" id="KW-1133">Transmembrane helix</keyword>
<dbReference type="Proteomes" id="UP000014760">
    <property type="component" value="Unassembled WGS sequence"/>
</dbReference>
<dbReference type="InterPro" id="IPR037272">
    <property type="entry name" value="SNS_sf"/>
</dbReference>
<evidence type="ECO:0000256" key="3">
    <source>
        <dbReference type="ARBA" id="ARBA00022692"/>
    </source>
</evidence>
<reference evidence="7 9" key="2">
    <citation type="journal article" date="2013" name="Nature">
        <title>Insights into bilaterian evolution from three spiralian genomes.</title>
        <authorList>
            <person name="Simakov O."/>
            <person name="Marletaz F."/>
            <person name="Cho S.J."/>
            <person name="Edsinger-Gonzales E."/>
            <person name="Havlak P."/>
            <person name="Hellsten U."/>
            <person name="Kuo D.H."/>
            <person name="Larsson T."/>
            <person name="Lv J."/>
            <person name="Arendt D."/>
            <person name="Savage R."/>
            <person name="Osoegawa K."/>
            <person name="de Jong P."/>
            <person name="Grimwood J."/>
            <person name="Chapman J.A."/>
            <person name="Shapiro H."/>
            <person name="Aerts A."/>
            <person name="Otillar R.P."/>
            <person name="Terry A.Y."/>
            <person name="Boore J.L."/>
            <person name="Grigoriev I.V."/>
            <person name="Lindberg D.R."/>
            <person name="Seaver E.C."/>
            <person name="Weisblat D.A."/>
            <person name="Putnam N.H."/>
            <person name="Rokhsar D.S."/>
        </authorList>
    </citation>
    <scope>NUCLEOTIDE SEQUENCE</scope>
    <source>
        <strain evidence="7 9">I ESC-2004</strain>
    </source>
</reference>
<evidence type="ECO:0000256" key="1">
    <source>
        <dbReference type="ARBA" id="ARBA00004141"/>
    </source>
</evidence>
<dbReference type="AlphaFoldDB" id="R7V3U5"/>
<dbReference type="HOGENOM" id="CLU_525026_0_0_1"/>
<dbReference type="STRING" id="283909.R7V3U5"/>
<name>R7V3U5_CAPTE</name>
<proteinExistence type="predicted"/>
<feature type="transmembrane region" description="Helical" evidence="6">
    <location>
        <begin position="185"/>
        <end position="206"/>
    </location>
</feature>
<evidence type="ECO:0000256" key="4">
    <source>
        <dbReference type="ARBA" id="ARBA00022989"/>
    </source>
</evidence>
<dbReference type="OMA" id="QCGIYLY"/>
<feature type="transmembrane region" description="Helical" evidence="6">
    <location>
        <begin position="15"/>
        <end position="34"/>
    </location>
</feature>
<evidence type="ECO:0000256" key="2">
    <source>
        <dbReference type="ARBA" id="ARBA00022448"/>
    </source>
</evidence>
<feature type="transmembrane region" description="Helical" evidence="6">
    <location>
        <begin position="242"/>
        <end position="260"/>
    </location>
</feature>
<feature type="transmembrane region" description="Helical" evidence="6">
    <location>
        <begin position="343"/>
        <end position="366"/>
    </location>
</feature>
<evidence type="ECO:0000313" key="8">
    <source>
        <dbReference type="EnsemblMetazoa" id="CapteP224334"/>
    </source>
</evidence>
<dbReference type="EMBL" id="AMQN01005220">
    <property type="status" value="NOT_ANNOTATED_CDS"/>
    <property type="molecule type" value="Genomic_DNA"/>
</dbReference>
<accession>R7V3U5</accession>